<dbReference type="Pfam" id="PF00931">
    <property type="entry name" value="NB-ARC"/>
    <property type="match status" value="1"/>
</dbReference>
<dbReference type="PRINTS" id="PR00364">
    <property type="entry name" value="DISEASERSIST"/>
</dbReference>
<evidence type="ECO:0000256" key="1">
    <source>
        <dbReference type="ARBA" id="ARBA00008894"/>
    </source>
</evidence>
<evidence type="ECO:0008006" key="11">
    <source>
        <dbReference type="Google" id="ProtNLM"/>
    </source>
</evidence>
<accession>A0AAV8QKC8</accession>
<dbReference type="GO" id="GO:0043531">
    <property type="term" value="F:ADP binding"/>
    <property type="evidence" value="ECO:0007669"/>
    <property type="project" value="InterPro"/>
</dbReference>
<gene>
    <name evidence="9" type="ORF">OPV22_016109</name>
</gene>
<dbReference type="SUPFAM" id="SSF52540">
    <property type="entry name" value="P-loop containing nucleoside triphosphate hydrolases"/>
    <property type="match status" value="1"/>
</dbReference>
<dbReference type="Gene3D" id="1.20.5.4130">
    <property type="match status" value="1"/>
</dbReference>
<evidence type="ECO:0000256" key="6">
    <source>
        <dbReference type="ARBA" id="ARBA00022840"/>
    </source>
</evidence>
<dbReference type="PANTHER" id="PTHR36766">
    <property type="entry name" value="PLANT BROAD-SPECTRUM MILDEW RESISTANCE PROTEIN RPW8"/>
    <property type="match status" value="1"/>
</dbReference>
<keyword evidence="10" id="KW-1185">Reference proteome</keyword>
<dbReference type="InterPro" id="IPR027417">
    <property type="entry name" value="P-loop_NTPase"/>
</dbReference>
<feature type="domain" description="Disease resistance N-terminal" evidence="8">
    <location>
        <begin position="201"/>
        <end position="257"/>
    </location>
</feature>
<dbReference type="Proteomes" id="UP001222027">
    <property type="component" value="Unassembled WGS sequence"/>
</dbReference>
<dbReference type="GO" id="GO:0005524">
    <property type="term" value="F:ATP binding"/>
    <property type="evidence" value="ECO:0007669"/>
    <property type="project" value="UniProtKB-KW"/>
</dbReference>
<dbReference type="PANTHER" id="PTHR36766:SF40">
    <property type="entry name" value="DISEASE RESISTANCE PROTEIN RGA3"/>
    <property type="match status" value="1"/>
</dbReference>
<evidence type="ECO:0000313" key="9">
    <source>
        <dbReference type="EMBL" id="KAJ8483624.1"/>
    </source>
</evidence>
<keyword evidence="4" id="KW-0547">Nucleotide-binding</keyword>
<dbReference type="AlphaFoldDB" id="A0AAV8QKC8"/>
<name>A0AAV8QKC8_ENSVE</name>
<dbReference type="Gene3D" id="1.10.8.430">
    <property type="entry name" value="Helical domain of apoptotic protease-activating factors"/>
    <property type="match status" value="1"/>
</dbReference>
<keyword evidence="5" id="KW-0611">Plant defense</keyword>
<comment type="caution">
    <text evidence="9">The sequence shown here is derived from an EMBL/GenBank/DDBJ whole genome shotgun (WGS) entry which is preliminary data.</text>
</comment>
<dbReference type="GO" id="GO:0006952">
    <property type="term" value="P:defense response"/>
    <property type="evidence" value="ECO:0007669"/>
    <property type="project" value="UniProtKB-KW"/>
</dbReference>
<organism evidence="9 10">
    <name type="scientific">Ensete ventricosum</name>
    <name type="common">Abyssinian banana</name>
    <name type="synonym">Musa ensete</name>
    <dbReference type="NCBI Taxonomy" id="4639"/>
    <lineage>
        <taxon>Eukaryota</taxon>
        <taxon>Viridiplantae</taxon>
        <taxon>Streptophyta</taxon>
        <taxon>Embryophyta</taxon>
        <taxon>Tracheophyta</taxon>
        <taxon>Spermatophyta</taxon>
        <taxon>Magnoliopsida</taxon>
        <taxon>Liliopsida</taxon>
        <taxon>Zingiberales</taxon>
        <taxon>Musaceae</taxon>
        <taxon>Ensete</taxon>
    </lineage>
</organism>
<feature type="domain" description="NB-ARC" evidence="7">
    <location>
        <begin position="294"/>
        <end position="421"/>
    </location>
</feature>
<dbReference type="InterPro" id="IPR002182">
    <property type="entry name" value="NB-ARC"/>
</dbReference>
<evidence type="ECO:0000259" key="7">
    <source>
        <dbReference type="Pfam" id="PF00931"/>
    </source>
</evidence>
<reference evidence="9 10" key="1">
    <citation type="submission" date="2022-12" db="EMBL/GenBank/DDBJ databases">
        <title>Chromosome-scale assembly of the Ensete ventricosum genome.</title>
        <authorList>
            <person name="Dussert Y."/>
            <person name="Stocks J."/>
            <person name="Wendawek A."/>
            <person name="Woldeyes F."/>
            <person name="Nichols R.A."/>
            <person name="Borrell J.S."/>
        </authorList>
    </citation>
    <scope>NUCLEOTIDE SEQUENCE [LARGE SCALE GENOMIC DNA]</scope>
    <source>
        <strain evidence="10">cv. Maze</strain>
        <tissue evidence="9">Seeds</tissue>
    </source>
</reference>
<dbReference type="InterPro" id="IPR042197">
    <property type="entry name" value="Apaf_helical"/>
</dbReference>
<dbReference type="Gene3D" id="3.40.50.300">
    <property type="entry name" value="P-loop containing nucleotide triphosphate hydrolases"/>
    <property type="match status" value="1"/>
</dbReference>
<evidence type="ECO:0000256" key="3">
    <source>
        <dbReference type="ARBA" id="ARBA00022737"/>
    </source>
</evidence>
<keyword evidence="3" id="KW-0677">Repeat</keyword>
<proteinExistence type="inferred from homology"/>
<comment type="similarity">
    <text evidence="1">Belongs to the disease resistance NB-LRR family.</text>
</comment>
<dbReference type="InterPro" id="IPR041118">
    <property type="entry name" value="Rx_N"/>
</dbReference>
<evidence type="ECO:0000313" key="10">
    <source>
        <dbReference type="Proteomes" id="UP001222027"/>
    </source>
</evidence>
<protein>
    <recommendedName>
        <fullName evidence="11">NB-ARC domain-containing protein</fullName>
    </recommendedName>
</protein>
<keyword evidence="2" id="KW-0433">Leucine-rich repeat</keyword>
<evidence type="ECO:0000256" key="2">
    <source>
        <dbReference type="ARBA" id="ARBA00022614"/>
    </source>
</evidence>
<evidence type="ECO:0000256" key="5">
    <source>
        <dbReference type="ARBA" id="ARBA00022821"/>
    </source>
</evidence>
<evidence type="ECO:0000259" key="8">
    <source>
        <dbReference type="Pfam" id="PF18052"/>
    </source>
</evidence>
<dbReference type="Pfam" id="PF18052">
    <property type="entry name" value="Rx_N"/>
    <property type="match status" value="1"/>
</dbReference>
<keyword evidence="6" id="KW-0067">ATP-binding</keyword>
<dbReference type="EMBL" id="JAQQAF010000005">
    <property type="protein sequence ID" value="KAJ8483624.1"/>
    <property type="molecule type" value="Genomic_DNA"/>
</dbReference>
<evidence type="ECO:0000256" key="4">
    <source>
        <dbReference type="ARBA" id="ARBA00022741"/>
    </source>
</evidence>
<sequence length="501" mass="56291">MAVFRTLIRSLRAPVPPLPLAAFSSSLLSPALAAAPYPFSFVLRLTSVPPPLFLPPSRWVPFSGPLFLSSPPWMLSQSATPLYLRGKDAIFPKDLLQVRSFPIPLGLRSLGEVRKGFGDVVKWREKGGVGGEVSEVVIRDKLLNLPNLISISRMVSGPLIGWMIVHDMYLPAFGALVVSGATDWVLISCVALAMVEKELLNQKQLKYQKGVQDKLKKLEADLRYIHAVIHSAAHLLIEDTHLATWLWELKDAALAAEVMHQYPIMRGSLLCQYSGLEGCESLLLHNASTMITGLIIIFDLKLSVCVSERFDVKRITRQMVESVCCHDQHHITNLDMVQATLKERLEAKRFLIVLDDIWNEVRSGWETIRKPFYSGREGRRVLATTRIPKVANMMGTKAKNIVFLKGLNDAEYWKFFYRCAFGEANPNDHPKPELIGKQIAKKLVGSPLAAKTIGGVLKSKLEEEHWRNIMESKLWQVEQQKDDIFPALKLSYEQLPPSALN</sequence>